<dbReference type="Proteomes" id="UP000557307">
    <property type="component" value="Unassembled WGS sequence"/>
</dbReference>
<evidence type="ECO:0000313" key="9">
    <source>
        <dbReference type="EMBL" id="MBB5286172.1"/>
    </source>
</evidence>
<dbReference type="GO" id="GO:0009279">
    <property type="term" value="C:cell outer membrane"/>
    <property type="evidence" value="ECO:0007669"/>
    <property type="project" value="UniProtKB-SubCell"/>
</dbReference>
<evidence type="ECO:0000256" key="1">
    <source>
        <dbReference type="ARBA" id="ARBA00004442"/>
    </source>
</evidence>
<keyword evidence="4" id="KW-0472">Membrane</keyword>
<dbReference type="PROSITE" id="PS50005">
    <property type="entry name" value="TPR"/>
    <property type="match status" value="1"/>
</dbReference>
<dbReference type="Pfam" id="PF14322">
    <property type="entry name" value="SusD-like_3"/>
    <property type="match status" value="1"/>
</dbReference>
<dbReference type="InterPro" id="IPR033985">
    <property type="entry name" value="SusD-like_N"/>
</dbReference>
<dbReference type="SUPFAM" id="SSF48452">
    <property type="entry name" value="TPR-like"/>
    <property type="match status" value="1"/>
</dbReference>
<dbReference type="InterPro" id="IPR012944">
    <property type="entry name" value="SusD_RagB_dom"/>
</dbReference>
<keyword evidence="3" id="KW-0732">Signal</keyword>
<sequence length="478" mass="52837">MKNKIIAVLLMIGTLSSCSDFLELSPEHLINNNSFYKNQNDFERALLGAYSNIRGLYSNSAAIYAAELTSDNAEIHWSSPSVDEMQFEQNSLTSTNGTVRGIWNTCLYTISRCNTILSRIEGVSFDETVKNKIIGETKFLRAFSYFYLVRLYGGAPVTDQEFTSPGQINATDLSLKPAADVYQVILSDLTSAESLLPTALNSDKTKASQATVKALLGKVHLTMRNYEQAAAKLKEVIDVNQYSLVPSYGSLFSAGNNNRAESILEIQFVRGMNLGNNFSALFTPAITSMAIFPNNLQGSGRITPTLSLLNAYEPGDARKAVSVRDSVALINGGRTYARHALKFVDWNAIALSDGSVTFTVLRYADVLLMYAEALNELGQTTAALPYINQVRQRAALPALTGLSQSQLRLALERERRVEFAFEGHRWFDLLRTGRAREVINAFYTSQNLNFSVAEYELLFPIPLAEIELNPALVQNPGH</sequence>
<gene>
    <name evidence="9" type="ORF">HNQ92_004332</name>
</gene>
<dbReference type="CDD" id="cd08977">
    <property type="entry name" value="SusD"/>
    <property type="match status" value="1"/>
</dbReference>
<dbReference type="Gene3D" id="1.25.40.390">
    <property type="match status" value="1"/>
</dbReference>
<evidence type="ECO:0000259" key="7">
    <source>
        <dbReference type="Pfam" id="PF07980"/>
    </source>
</evidence>
<organism evidence="9 10">
    <name type="scientific">Rhabdobacter roseus</name>
    <dbReference type="NCBI Taxonomy" id="1655419"/>
    <lineage>
        <taxon>Bacteria</taxon>
        <taxon>Pseudomonadati</taxon>
        <taxon>Bacteroidota</taxon>
        <taxon>Cytophagia</taxon>
        <taxon>Cytophagales</taxon>
        <taxon>Cytophagaceae</taxon>
        <taxon>Rhabdobacter</taxon>
    </lineage>
</organism>
<reference evidence="9 10" key="1">
    <citation type="submission" date="2020-08" db="EMBL/GenBank/DDBJ databases">
        <title>Genomic Encyclopedia of Type Strains, Phase IV (KMG-IV): sequencing the most valuable type-strain genomes for metagenomic binning, comparative biology and taxonomic classification.</title>
        <authorList>
            <person name="Goeker M."/>
        </authorList>
    </citation>
    <scope>NUCLEOTIDE SEQUENCE [LARGE SCALE GENOMIC DNA]</scope>
    <source>
        <strain evidence="9 10">DSM 105074</strain>
    </source>
</reference>
<dbReference type="EMBL" id="JACHGF010000008">
    <property type="protein sequence ID" value="MBB5286172.1"/>
    <property type="molecule type" value="Genomic_DNA"/>
</dbReference>
<dbReference type="PROSITE" id="PS51257">
    <property type="entry name" value="PROKAR_LIPOPROTEIN"/>
    <property type="match status" value="1"/>
</dbReference>
<keyword evidence="5" id="KW-0998">Cell outer membrane</keyword>
<evidence type="ECO:0000259" key="8">
    <source>
        <dbReference type="Pfam" id="PF14322"/>
    </source>
</evidence>
<comment type="subcellular location">
    <subcellularLocation>
        <location evidence="1">Cell outer membrane</location>
    </subcellularLocation>
</comment>
<evidence type="ECO:0000256" key="2">
    <source>
        <dbReference type="ARBA" id="ARBA00006275"/>
    </source>
</evidence>
<keyword evidence="6" id="KW-0802">TPR repeat</keyword>
<name>A0A840TX35_9BACT</name>
<dbReference type="RefSeq" id="WP_184177022.1">
    <property type="nucleotide sequence ID" value="NZ_JACHGF010000008.1"/>
</dbReference>
<feature type="domain" description="RagB/SusD" evidence="7">
    <location>
        <begin position="334"/>
        <end position="478"/>
    </location>
</feature>
<comment type="similarity">
    <text evidence="2">Belongs to the SusD family.</text>
</comment>
<feature type="domain" description="SusD-like N-terminal" evidence="8">
    <location>
        <begin position="20"/>
        <end position="221"/>
    </location>
</feature>
<dbReference type="Pfam" id="PF07980">
    <property type="entry name" value="SusD_RagB"/>
    <property type="match status" value="1"/>
</dbReference>
<evidence type="ECO:0000256" key="5">
    <source>
        <dbReference type="ARBA" id="ARBA00023237"/>
    </source>
</evidence>
<protein>
    <submittedName>
        <fullName evidence="9">Tetratricopeptide (TPR) repeat protein</fullName>
    </submittedName>
</protein>
<evidence type="ECO:0000256" key="3">
    <source>
        <dbReference type="ARBA" id="ARBA00022729"/>
    </source>
</evidence>
<comment type="caution">
    <text evidence="9">The sequence shown here is derived from an EMBL/GenBank/DDBJ whole genome shotgun (WGS) entry which is preliminary data.</text>
</comment>
<evidence type="ECO:0000256" key="6">
    <source>
        <dbReference type="PROSITE-ProRule" id="PRU00339"/>
    </source>
</evidence>
<keyword evidence="10" id="KW-1185">Reference proteome</keyword>
<evidence type="ECO:0000313" key="10">
    <source>
        <dbReference type="Proteomes" id="UP000557307"/>
    </source>
</evidence>
<dbReference type="AlphaFoldDB" id="A0A840TX35"/>
<evidence type="ECO:0000256" key="4">
    <source>
        <dbReference type="ARBA" id="ARBA00023136"/>
    </source>
</evidence>
<accession>A0A840TX35</accession>
<dbReference type="InterPro" id="IPR011990">
    <property type="entry name" value="TPR-like_helical_dom_sf"/>
</dbReference>
<proteinExistence type="inferred from homology"/>
<dbReference type="InterPro" id="IPR019734">
    <property type="entry name" value="TPR_rpt"/>
</dbReference>
<feature type="repeat" description="TPR" evidence="6">
    <location>
        <begin position="210"/>
        <end position="243"/>
    </location>
</feature>